<dbReference type="RefSeq" id="WP_154143303.1">
    <property type="nucleotide sequence ID" value="NZ_WJXO01000001.1"/>
</dbReference>
<evidence type="ECO:0000313" key="3">
    <source>
        <dbReference type="Proteomes" id="UP000486297"/>
    </source>
</evidence>
<evidence type="ECO:0000313" key="2">
    <source>
        <dbReference type="EMBL" id="MRN39153.1"/>
    </source>
</evidence>
<organism evidence="2 3">
    <name type="scientific">Neisseria brasiliensis</name>
    <dbReference type="NCBI Taxonomy" id="2666100"/>
    <lineage>
        <taxon>Bacteria</taxon>
        <taxon>Pseudomonadati</taxon>
        <taxon>Pseudomonadota</taxon>
        <taxon>Betaproteobacteria</taxon>
        <taxon>Neisseriales</taxon>
        <taxon>Neisseriaceae</taxon>
        <taxon>Neisseria</taxon>
    </lineage>
</organism>
<name>A0A7X2KZF2_9NEIS</name>
<protein>
    <submittedName>
        <fullName evidence="2">Uncharacterized protein</fullName>
    </submittedName>
</protein>
<dbReference type="PROSITE" id="PS51257">
    <property type="entry name" value="PROKAR_LIPOPROTEIN"/>
    <property type="match status" value="1"/>
</dbReference>
<sequence length="56" mass="5926">MKTLFIKTIAAVAALSALSACAVSDSTTTHYTNDPNVTITTDKSWDGLKQPLQTAL</sequence>
<feature type="signal peptide" evidence="1">
    <location>
        <begin position="1"/>
        <end position="22"/>
    </location>
</feature>
<accession>A0A7X2KZF2</accession>
<reference evidence="2" key="1">
    <citation type="journal article" name="Emerg. Infect. Dis.">
        <title>Two cases of a newly characterized neisseria species.</title>
        <authorList>
            <person name="Mustapha M."/>
            <person name="Lemos A.P.S."/>
            <person name="Harrison L.H."/>
            <person name="Vantyne D."/>
            <person name="Sacchi C.T."/>
        </authorList>
    </citation>
    <scope>NUCLEOTIDE SEQUENCE</scope>
    <source>
        <strain evidence="2">N.95.16</strain>
    </source>
</reference>
<feature type="chain" id="PRO_5030676212" evidence="1">
    <location>
        <begin position="23"/>
        <end position="56"/>
    </location>
</feature>
<dbReference type="EMBL" id="WJXO01000001">
    <property type="protein sequence ID" value="MRN39153.1"/>
    <property type="molecule type" value="Genomic_DNA"/>
</dbReference>
<proteinExistence type="predicted"/>
<dbReference type="Proteomes" id="UP000486297">
    <property type="component" value="Unassembled WGS sequence"/>
</dbReference>
<keyword evidence="3" id="KW-1185">Reference proteome</keyword>
<comment type="caution">
    <text evidence="2">The sequence shown here is derived from an EMBL/GenBank/DDBJ whole genome shotgun (WGS) entry which is preliminary data.</text>
</comment>
<evidence type="ECO:0000256" key="1">
    <source>
        <dbReference type="SAM" id="SignalP"/>
    </source>
</evidence>
<keyword evidence="1" id="KW-0732">Signal</keyword>
<dbReference type="AlphaFoldDB" id="A0A7X2KZF2"/>
<gene>
    <name evidence="2" type="ORF">GJU80_11870</name>
</gene>